<dbReference type="RefSeq" id="WP_268610940.1">
    <property type="nucleotide sequence ID" value="NZ_CP113797.1"/>
</dbReference>
<evidence type="ECO:0000256" key="5">
    <source>
        <dbReference type="ARBA" id="ARBA00033433"/>
    </source>
</evidence>
<name>A0A9E8ZCY2_9CYAN</name>
<reference evidence="8" key="1">
    <citation type="submission" date="2022-12" db="EMBL/GenBank/DDBJ databases">
        <title>Polyphasic identification of a Novel Hot-Spring Cyanobacterium Ocullathermofonsia sinensis gen nov. sp. nov. and Genomic Insights on its Adaptations to the Thermal Habitat.</title>
        <authorList>
            <person name="Daroch M."/>
            <person name="Tang J."/>
            <person name="Jiang Y."/>
        </authorList>
    </citation>
    <scope>NUCLEOTIDE SEQUENCE</scope>
    <source>
        <strain evidence="8">PKUAC-SCTA174</strain>
    </source>
</reference>
<evidence type="ECO:0000256" key="1">
    <source>
        <dbReference type="ARBA" id="ARBA00008386"/>
    </source>
</evidence>
<dbReference type="KEGG" id="tsin:OXH18_03005"/>
<evidence type="ECO:0000256" key="4">
    <source>
        <dbReference type="ARBA" id="ARBA00022836"/>
    </source>
</evidence>
<comment type="subcellular location">
    <subcellularLocation>
        <location evidence="6">Cellular thylakoid membrane</location>
    </subcellularLocation>
</comment>
<proteinExistence type="inferred from homology"/>
<dbReference type="GO" id="GO:0015979">
    <property type="term" value="P:photosynthesis"/>
    <property type="evidence" value="ECO:0007669"/>
    <property type="project" value="UniProtKB-UniRule"/>
</dbReference>
<dbReference type="Proteomes" id="UP001163152">
    <property type="component" value="Chromosome"/>
</dbReference>
<evidence type="ECO:0000256" key="7">
    <source>
        <dbReference type="SAM" id="SignalP"/>
    </source>
</evidence>
<protein>
    <recommendedName>
        <fullName evidence="2 6">Photosystem I reaction center subunit III</fullName>
    </recommendedName>
    <alternativeName>
        <fullName evidence="5 6">PSI-F</fullName>
    </alternativeName>
</protein>
<comment type="similarity">
    <text evidence="1 6">Belongs to the PsaF family.</text>
</comment>
<keyword evidence="6 7" id="KW-0732">Signal</keyword>
<evidence type="ECO:0000313" key="9">
    <source>
        <dbReference type="Proteomes" id="UP001163152"/>
    </source>
</evidence>
<keyword evidence="6" id="KW-0793">Thylakoid</keyword>
<dbReference type="EMBL" id="CP113797">
    <property type="protein sequence ID" value="WAL60984.1"/>
    <property type="molecule type" value="Genomic_DNA"/>
</dbReference>
<evidence type="ECO:0000313" key="8">
    <source>
        <dbReference type="EMBL" id="WAL60984.1"/>
    </source>
</evidence>
<evidence type="ECO:0000256" key="6">
    <source>
        <dbReference type="RuleBase" id="RU368107"/>
    </source>
</evidence>
<feature type="transmembrane region" description="Helical" evidence="6">
    <location>
        <begin position="83"/>
        <end position="107"/>
    </location>
</feature>
<keyword evidence="6" id="KW-0472">Membrane</keyword>
<dbReference type="PANTHER" id="PTHR34939:SF1">
    <property type="entry name" value="PHOTOSYSTEM I REACTION CENTER SUBUNIT III, CHLOROPLASTIC"/>
    <property type="match status" value="1"/>
</dbReference>
<feature type="chain" id="PRO_5039221783" description="Photosystem I reaction center subunit III" evidence="7">
    <location>
        <begin position="24"/>
        <end position="161"/>
    </location>
</feature>
<dbReference type="GO" id="GO:0031676">
    <property type="term" value="C:plasma membrane-derived thylakoid membrane"/>
    <property type="evidence" value="ECO:0007669"/>
    <property type="project" value="UniProtKB-SubCell"/>
</dbReference>
<dbReference type="Gene3D" id="1.10.8.110">
    <property type="entry name" value="Photosystem I PsaF, reaction centre subunit III"/>
    <property type="match status" value="1"/>
</dbReference>
<dbReference type="InterPro" id="IPR036577">
    <property type="entry name" value="PSI_PsaF_sf"/>
</dbReference>
<keyword evidence="3 6" id="KW-0602">Photosynthesis</keyword>
<dbReference type="PANTHER" id="PTHR34939">
    <property type="entry name" value="PHOTOSYSTEM I REACTION CENTER SUBUNIT III, CHLOROPLASTIC"/>
    <property type="match status" value="1"/>
</dbReference>
<dbReference type="SUPFAM" id="SSF81536">
    <property type="entry name" value="Subunit III of photosystem I reaction centre, PsaF"/>
    <property type="match status" value="1"/>
</dbReference>
<dbReference type="AlphaFoldDB" id="A0A9E8ZCY2"/>
<accession>A0A9E8ZCY2</accession>
<gene>
    <name evidence="8" type="ORF">OXH18_03005</name>
</gene>
<comment type="function">
    <text evidence="6">Participates in efficiency of electron transfer from plastocyanin to P700 (or cytochrome c553 in algae and cyanobacteria). This plastocyanin-docking protein contributes to the specific association of plastocyanin to PSI.</text>
</comment>
<organism evidence="8 9">
    <name type="scientific">Thermocoleostomius sinensis A174</name>
    <dbReference type="NCBI Taxonomy" id="2016057"/>
    <lineage>
        <taxon>Bacteria</taxon>
        <taxon>Bacillati</taxon>
        <taxon>Cyanobacteriota</taxon>
        <taxon>Cyanophyceae</taxon>
        <taxon>Oculatellales</taxon>
        <taxon>Oculatellaceae</taxon>
        <taxon>Thermocoleostomius</taxon>
    </lineage>
</organism>
<keyword evidence="9" id="KW-1185">Reference proteome</keyword>
<dbReference type="Pfam" id="PF02507">
    <property type="entry name" value="PSI_PsaF"/>
    <property type="match status" value="1"/>
</dbReference>
<keyword evidence="6" id="KW-1133">Transmembrane helix</keyword>
<sequence>MRRLFALVLVLFLWLNFAPPASADVAGLTPCGESKAFLQRAANARTSQAKARFEAYANSNVLCGDDGLPHLVVDGRLGHLGEFIIPSLLFLYIAGWIGWVGRAYLIAVRDDKSPEMKEIIIDVPLALRIMLTGFTWPLAALGEFTTGKLTVPDRQIPVSPR</sequence>
<dbReference type="InterPro" id="IPR003666">
    <property type="entry name" value="PSI_PsaF"/>
</dbReference>
<keyword evidence="4 6" id="KW-0603">Photosystem I</keyword>
<evidence type="ECO:0000256" key="2">
    <source>
        <dbReference type="ARBA" id="ARBA00016492"/>
    </source>
</evidence>
<dbReference type="GO" id="GO:0009538">
    <property type="term" value="C:photosystem I reaction center"/>
    <property type="evidence" value="ECO:0007669"/>
    <property type="project" value="UniProtKB-UniRule"/>
</dbReference>
<feature type="transmembrane region" description="Helical" evidence="6">
    <location>
        <begin position="119"/>
        <end position="139"/>
    </location>
</feature>
<feature type="signal peptide" evidence="7">
    <location>
        <begin position="1"/>
        <end position="23"/>
    </location>
</feature>
<evidence type="ECO:0000256" key="3">
    <source>
        <dbReference type="ARBA" id="ARBA00022531"/>
    </source>
</evidence>
<keyword evidence="6" id="KW-0812">Transmembrane</keyword>